<protein>
    <submittedName>
        <fullName evidence="5">Multicopper oxidase domain-containing protein</fullName>
    </submittedName>
</protein>
<feature type="domain" description="Plastocyanin-like" evidence="2">
    <location>
        <begin position="251"/>
        <end position="330"/>
    </location>
</feature>
<proteinExistence type="inferred from homology"/>
<dbReference type="Pfam" id="PF07731">
    <property type="entry name" value="Cu-oxidase_2"/>
    <property type="match status" value="1"/>
</dbReference>
<dbReference type="Gene3D" id="2.60.40.420">
    <property type="entry name" value="Cupredoxins - blue copper proteins"/>
    <property type="match status" value="3"/>
</dbReference>
<evidence type="ECO:0000259" key="4">
    <source>
        <dbReference type="Pfam" id="PF07732"/>
    </source>
</evidence>
<accession>A0A6G8Q1H1</accession>
<dbReference type="InterPro" id="IPR011707">
    <property type="entry name" value="Cu-oxidase-like_N"/>
</dbReference>
<dbReference type="Pfam" id="PF07732">
    <property type="entry name" value="Cu-oxidase_3"/>
    <property type="match status" value="1"/>
</dbReference>
<feature type="domain" description="Plastocyanin-like" evidence="3">
    <location>
        <begin position="406"/>
        <end position="526"/>
    </location>
</feature>
<keyword evidence="6" id="KW-1185">Reference proteome</keyword>
<evidence type="ECO:0000259" key="2">
    <source>
        <dbReference type="Pfam" id="PF00394"/>
    </source>
</evidence>
<dbReference type="KEGG" id="rmar:GBA65_18455"/>
<comment type="similarity">
    <text evidence="1">Belongs to the multicopper oxidase family.</text>
</comment>
<gene>
    <name evidence="5" type="ORF">GBA65_18455</name>
</gene>
<sequence length="529" mass="58745">MGTSTPSGVFVAVAWAKGRTEMQAGRRRFTRREVLGLGLLGAAAFALPLERSARTKFGDQLEKLPPPFGAELPIPKPLPPTRASATTDFYNITMKKGTASIIPGLPTPIWGYNGQFPGPMISARKGRRVSMTVTNDLPENTALHMHGAYVDGDSDGYPEDKMPPGGAKTYVFPNRQNARTQWFHDHVAHHTATNVYKGLAGLYLIGDEFEDNLPLPKGQFDVPLVVQDRLFHADGRFLYPFEADDHSTNGVEGDVILVNGKPWPKMTVANRSYRLRILNGSNARVYGLALSNGQPLTVIGSEGGLLERPVRVRSLPISPGERYEVVVNFAGVPVGTGPESRVTLENLRADEETTREIMRFDVARRASDDSTVPAVLRPAKDQIDDTHQPCVEADAVRTRTWVFKRTGGFWTVNGKIWDARRVDARPREGDVEVWEFVNNGGGWIHPIHPHLVNFKILTRNGRPPHPWESGYKETVFLDGNDRVRVLIKFPKVPIEGTPGPYARKFPIHCHHIEHEDHDMMAQFEVSGAA</sequence>
<dbReference type="InterPro" id="IPR001117">
    <property type="entry name" value="Cu-oxidase_2nd"/>
</dbReference>
<dbReference type="AlphaFoldDB" id="A0A6G8Q1H1"/>
<evidence type="ECO:0000313" key="6">
    <source>
        <dbReference type="Proteomes" id="UP000502706"/>
    </source>
</evidence>
<dbReference type="RefSeq" id="WP_166397844.1">
    <property type="nucleotide sequence ID" value="NZ_CP045121.1"/>
</dbReference>
<dbReference type="GO" id="GO:0016491">
    <property type="term" value="F:oxidoreductase activity"/>
    <property type="evidence" value="ECO:0007669"/>
    <property type="project" value="InterPro"/>
</dbReference>
<dbReference type="Pfam" id="PF00394">
    <property type="entry name" value="Cu-oxidase"/>
    <property type="match status" value="1"/>
</dbReference>
<dbReference type="InterPro" id="IPR008972">
    <property type="entry name" value="Cupredoxin"/>
</dbReference>
<name>A0A6G8Q1H1_9ACTN</name>
<organism evidence="5 6">
    <name type="scientific">Rubrobacter marinus</name>
    <dbReference type="NCBI Taxonomy" id="2653852"/>
    <lineage>
        <taxon>Bacteria</taxon>
        <taxon>Bacillati</taxon>
        <taxon>Actinomycetota</taxon>
        <taxon>Rubrobacteria</taxon>
        <taxon>Rubrobacterales</taxon>
        <taxon>Rubrobacteraceae</taxon>
        <taxon>Rubrobacter</taxon>
    </lineage>
</organism>
<dbReference type="Proteomes" id="UP000502706">
    <property type="component" value="Chromosome"/>
</dbReference>
<reference evidence="5 6" key="1">
    <citation type="submission" date="2019-10" db="EMBL/GenBank/DDBJ databases">
        <title>Rubrobacter sp nov SCSIO 52915 isolated from a deep-sea sediment in the South China Sea.</title>
        <authorList>
            <person name="Chen R.W."/>
        </authorList>
    </citation>
    <scope>NUCLEOTIDE SEQUENCE [LARGE SCALE GENOMIC DNA]</scope>
    <source>
        <strain evidence="5 6">SCSIO 52915</strain>
    </source>
</reference>
<dbReference type="PANTHER" id="PTHR48267:SF1">
    <property type="entry name" value="BILIRUBIN OXIDASE"/>
    <property type="match status" value="1"/>
</dbReference>
<dbReference type="GO" id="GO:0005507">
    <property type="term" value="F:copper ion binding"/>
    <property type="evidence" value="ECO:0007669"/>
    <property type="project" value="InterPro"/>
</dbReference>
<feature type="domain" description="Plastocyanin-like" evidence="4">
    <location>
        <begin position="94"/>
        <end position="207"/>
    </location>
</feature>
<dbReference type="PANTHER" id="PTHR48267">
    <property type="entry name" value="CUPREDOXIN SUPERFAMILY PROTEIN"/>
    <property type="match status" value="1"/>
</dbReference>
<evidence type="ECO:0000256" key="1">
    <source>
        <dbReference type="ARBA" id="ARBA00010609"/>
    </source>
</evidence>
<evidence type="ECO:0000313" key="5">
    <source>
        <dbReference type="EMBL" id="QIN80167.1"/>
    </source>
</evidence>
<dbReference type="SUPFAM" id="SSF49503">
    <property type="entry name" value="Cupredoxins"/>
    <property type="match status" value="3"/>
</dbReference>
<dbReference type="InterPro" id="IPR045087">
    <property type="entry name" value="Cu-oxidase_fam"/>
</dbReference>
<dbReference type="EMBL" id="CP045121">
    <property type="protein sequence ID" value="QIN80167.1"/>
    <property type="molecule type" value="Genomic_DNA"/>
</dbReference>
<dbReference type="InterPro" id="IPR011706">
    <property type="entry name" value="Cu-oxidase_C"/>
</dbReference>
<evidence type="ECO:0000259" key="3">
    <source>
        <dbReference type="Pfam" id="PF07731"/>
    </source>
</evidence>